<dbReference type="EMBL" id="UGPB01000002">
    <property type="protein sequence ID" value="STY78838.1"/>
    <property type="molecule type" value="Genomic_DNA"/>
</dbReference>
<evidence type="ECO:0000313" key="2">
    <source>
        <dbReference type="Proteomes" id="UP000255297"/>
    </source>
</evidence>
<organism evidence="1 2">
    <name type="scientific">Legionella wadsworthii</name>
    <dbReference type="NCBI Taxonomy" id="28088"/>
    <lineage>
        <taxon>Bacteria</taxon>
        <taxon>Pseudomonadati</taxon>
        <taxon>Pseudomonadota</taxon>
        <taxon>Gammaproteobacteria</taxon>
        <taxon>Legionellales</taxon>
        <taxon>Legionellaceae</taxon>
        <taxon>Legionella</taxon>
    </lineage>
</organism>
<proteinExistence type="predicted"/>
<gene>
    <name evidence="1" type="primary">copA_4</name>
    <name evidence="1" type="ORF">NCTC11532_03098</name>
</gene>
<dbReference type="AlphaFoldDB" id="A0A378P2P0"/>
<dbReference type="STRING" id="1122170.GCA_000701265_00123"/>
<reference evidence="1 2" key="1">
    <citation type="submission" date="2018-06" db="EMBL/GenBank/DDBJ databases">
        <authorList>
            <consortium name="Pathogen Informatics"/>
            <person name="Doyle S."/>
        </authorList>
    </citation>
    <scope>NUCLEOTIDE SEQUENCE [LARGE SCALE GENOMIC DNA]</scope>
    <source>
        <strain evidence="1 2">NCTC11532</strain>
    </source>
</reference>
<dbReference type="RefSeq" id="WP_154659365.1">
    <property type="nucleotide sequence ID" value="NZ_CAAAIS010000012.1"/>
</dbReference>
<evidence type="ECO:0000313" key="1">
    <source>
        <dbReference type="EMBL" id="STY78838.1"/>
    </source>
</evidence>
<accession>A0A378P2P0</accession>
<dbReference type="Proteomes" id="UP000255297">
    <property type="component" value="Unassembled WGS sequence"/>
</dbReference>
<keyword evidence="2" id="KW-1185">Reference proteome</keyword>
<protein>
    <submittedName>
        <fullName evidence="1">Copper efflux ATPase</fullName>
    </submittedName>
</protein>
<sequence>MVKIQKNHPYIIYAESRETLGAANGALATAPHQVVHYEQVKPFPDPINVSKTPIFLIF</sequence>
<name>A0A378P2P0_9GAMM</name>